<name>A0A9X9XIU6_9PROT</name>
<dbReference type="GO" id="GO:0006302">
    <property type="term" value="P:double-strand break repair"/>
    <property type="evidence" value="ECO:0007669"/>
    <property type="project" value="TreeGrafter"/>
</dbReference>
<keyword evidence="1" id="KW-0175">Coiled coil</keyword>
<reference evidence="2" key="2">
    <citation type="journal article" date="2021" name="Syst. Appl. Microbiol.">
        <title>Roseomonas hellenica sp. nov., isolated from roots of wild-growing Alkanna tinctoria.</title>
        <authorList>
            <person name="Rat A."/>
            <person name="Naranjo H.D."/>
            <person name="Lebbe L."/>
            <person name="Cnockaert M."/>
            <person name="Krigas N."/>
            <person name="Grigoriadou K."/>
            <person name="Maloupa E."/>
            <person name="Willems A."/>
        </authorList>
    </citation>
    <scope>NUCLEOTIDE SEQUENCE</scope>
    <source>
        <strain evidence="2">LMG 31228</strain>
    </source>
</reference>
<dbReference type="Pfam" id="PF13558">
    <property type="entry name" value="SbcC_Walker_B"/>
    <property type="match status" value="1"/>
</dbReference>
<dbReference type="Gene3D" id="3.40.50.300">
    <property type="entry name" value="P-loop containing nucleotide triphosphate hydrolases"/>
    <property type="match status" value="1"/>
</dbReference>
<dbReference type="RefSeq" id="WP_211849194.1">
    <property type="nucleotide sequence ID" value="NZ_JAAEDL010000036.1"/>
</dbReference>
<evidence type="ECO:0000313" key="3">
    <source>
        <dbReference type="Proteomes" id="UP001138709"/>
    </source>
</evidence>
<dbReference type="Proteomes" id="UP001138709">
    <property type="component" value="Unassembled WGS sequence"/>
</dbReference>
<sequence length="1147" mass="126253">MILLRRIILVNWYAFAAQEVEVRGDVAFVGDNGAGKSSILDAVQLALTGGDRRYFSPNARAEDGRRQGRRTVRDYCIGRLGGPDEEPLRQGGMTYVVLVVSDDAGGRLHSFGVGLYADEAKPEEELEALFVVPGVELRASDLHVAGRLEGAASPWPELRPRLEAMARSAGQTLQTYRDQPGQYVKGLLVHLRGRHGAANPEHWLRALRLAVRFRGVENPDDFVRNYVLPEDPLDLRGLREDMRRYRDVVERIRALEVKERELTSVADRLDAHLRQRSVARVARLLGALAEREAARVRVRSSQETITDREVELKSCEAELRQLELDMGEAQAEREDARRALDADPSRARLAEAKAVHADARRLLAEARAPLDAQREKLRVVVEALRVEAATRSIAGANTLRASFQTAVVGDLASAWPGDGDAVRRALAERGAIGEACRTMRIQAEAGARAVVDAKTRLEEIEGRLADARRGGFRLRRETRDLVEVLSAEGMTPQPLCAVVEVTDPSWAQAVETVLGAGREAVLVDAAHVQAAVRRVRRERARFYDCIVVQAALVDRFGGAPERGSLAEVVRTSDRRARAFLNQRLGAFRRVETEADLEAAGRAVTRDCQVASGGGIQNRRPTDQLVLGRRYTEDDVRQLAAEHDVAMDALRVAETTAGNLARAATKLELAAEALPAPDDFEAALGSFKAADAALNAAQAEVERMSAEVPAELAERLKHADDRVAQVDQSRRKASGRRDLVRDGLSRAKADLEGAEREARRADETLTALPAEMDEMAAAEAELTERRGRRAGFTSLIDEARGRAANADREAEAQWRAGFNALVAYWHKHGEAPRRDGAPDPSSLGEVEGAVRWVRERLDRLRGHELREHKDAAVSAAEKVSQGLRQDLFVNLAARVAGAKRLLNDLNRHLRARPFKDEIYAFRPTEKPELADVLTAAEAVRLNPEAAEGPLDADDMDDPVARGKRRVLALLEGDGAGIEDDIRALSDYRGYFIYDLEMRHRETGRVLGYLSQRLRTGSGGEREAPSYVAVGTALAAANNIQPGTSPEDIGFAPAVFDEAFAKLDEANIGTVLDLMGTLGLQMLAAGPTGKRYSFASRFETIVEVVRLGRTVHLVTHHGSEEYRRMLKADNPFEQTLEDWDRARQARADA</sequence>
<organism evidence="2 3">
    <name type="scientific">Neoroseomonas eburnea</name>
    <dbReference type="NCBI Taxonomy" id="1346889"/>
    <lineage>
        <taxon>Bacteria</taxon>
        <taxon>Pseudomonadati</taxon>
        <taxon>Pseudomonadota</taxon>
        <taxon>Alphaproteobacteria</taxon>
        <taxon>Acetobacterales</taxon>
        <taxon>Acetobacteraceae</taxon>
        <taxon>Neoroseomonas</taxon>
    </lineage>
</organism>
<feature type="coiled-coil region" evidence="1">
    <location>
        <begin position="305"/>
        <end position="339"/>
    </location>
</feature>
<protein>
    <submittedName>
        <fullName evidence="2">AAA family ATPase</fullName>
    </submittedName>
</protein>
<dbReference type="EMBL" id="JAAEDL010000036">
    <property type="protein sequence ID" value="MBR0683632.1"/>
    <property type="molecule type" value="Genomic_DNA"/>
</dbReference>
<accession>A0A9X9XIU6</accession>
<gene>
    <name evidence="2" type="ORF">GXW74_24340</name>
</gene>
<dbReference type="AlphaFoldDB" id="A0A9X9XIU6"/>
<comment type="caution">
    <text evidence="2">The sequence shown here is derived from an EMBL/GenBank/DDBJ whole genome shotgun (WGS) entry which is preliminary data.</text>
</comment>
<dbReference type="InterPro" id="IPR027417">
    <property type="entry name" value="P-loop_NTPase"/>
</dbReference>
<evidence type="ECO:0000313" key="2">
    <source>
        <dbReference type="EMBL" id="MBR0683632.1"/>
    </source>
</evidence>
<dbReference type="SUPFAM" id="SSF52540">
    <property type="entry name" value="P-loop containing nucleoside triphosphate hydrolases"/>
    <property type="match status" value="1"/>
</dbReference>
<dbReference type="GO" id="GO:0000731">
    <property type="term" value="P:DNA synthesis involved in DNA repair"/>
    <property type="evidence" value="ECO:0007669"/>
    <property type="project" value="TreeGrafter"/>
</dbReference>
<keyword evidence="3" id="KW-1185">Reference proteome</keyword>
<reference evidence="2" key="1">
    <citation type="submission" date="2020-01" db="EMBL/GenBank/DDBJ databases">
        <authorList>
            <person name="Rat A."/>
        </authorList>
    </citation>
    <scope>NUCLEOTIDE SEQUENCE</scope>
    <source>
        <strain evidence="2">LMG 31228</strain>
    </source>
</reference>
<dbReference type="PANTHER" id="PTHR32182">
    <property type="entry name" value="DNA REPLICATION AND REPAIR PROTEIN RECF"/>
    <property type="match status" value="1"/>
</dbReference>
<proteinExistence type="predicted"/>
<dbReference type="PANTHER" id="PTHR32182:SF0">
    <property type="entry name" value="DNA REPLICATION AND REPAIR PROTEIN RECF"/>
    <property type="match status" value="1"/>
</dbReference>
<evidence type="ECO:0000256" key="1">
    <source>
        <dbReference type="SAM" id="Coils"/>
    </source>
</evidence>
<dbReference type="Pfam" id="PF13555">
    <property type="entry name" value="AAA_29"/>
    <property type="match status" value="1"/>
</dbReference>